<reference evidence="1 2" key="1">
    <citation type="submission" date="2020-08" db="EMBL/GenBank/DDBJ databases">
        <title>Cohnella phylogeny.</title>
        <authorList>
            <person name="Dunlap C."/>
        </authorList>
    </citation>
    <scope>NUCLEOTIDE SEQUENCE [LARGE SCALE GENOMIC DNA]</scope>
    <source>
        <strain evidence="1 2">DSM 28246</strain>
    </source>
</reference>
<evidence type="ECO:0008006" key="3">
    <source>
        <dbReference type="Google" id="ProtNLM"/>
    </source>
</evidence>
<dbReference type="AlphaFoldDB" id="A0A7X0RQ63"/>
<comment type="caution">
    <text evidence="1">The sequence shown here is derived from an EMBL/GenBank/DDBJ whole genome shotgun (WGS) entry which is preliminary data.</text>
</comment>
<accession>A0A7X0RQ63</accession>
<evidence type="ECO:0000313" key="2">
    <source>
        <dbReference type="Proteomes" id="UP000547209"/>
    </source>
</evidence>
<dbReference type="RefSeq" id="WP_185143159.1">
    <property type="nucleotide sequence ID" value="NZ_JACJVP010000023.1"/>
</dbReference>
<gene>
    <name evidence="1" type="ORF">H7C19_13410</name>
</gene>
<organism evidence="1 2">
    <name type="scientific">Cohnella nanjingensis</name>
    <dbReference type="NCBI Taxonomy" id="1387779"/>
    <lineage>
        <taxon>Bacteria</taxon>
        <taxon>Bacillati</taxon>
        <taxon>Bacillota</taxon>
        <taxon>Bacilli</taxon>
        <taxon>Bacillales</taxon>
        <taxon>Paenibacillaceae</taxon>
        <taxon>Cohnella</taxon>
    </lineage>
</organism>
<proteinExistence type="predicted"/>
<dbReference type="EMBL" id="JACJVP010000023">
    <property type="protein sequence ID" value="MBB6671682.1"/>
    <property type="molecule type" value="Genomic_DNA"/>
</dbReference>
<protein>
    <recommendedName>
        <fullName evidence="3">Right-handed parallel beta-helix repeat-containing protein</fullName>
    </recommendedName>
</protein>
<dbReference type="Proteomes" id="UP000547209">
    <property type="component" value="Unassembled WGS sequence"/>
</dbReference>
<evidence type="ECO:0000313" key="1">
    <source>
        <dbReference type="EMBL" id="MBB6671682.1"/>
    </source>
</evidence>
<keyword evidence="2" id="KW-1185">Reference proteome</keyword>
<name>A0A7X0RQ63_9BACL</name>
<sequence length="618" mass="65758">MADGTVSINDGGITSAKIADGAIADAKIANGAVTNAKVADGAITNAKIADGAITNAKIVDGQITEGKLANASVTTAKIGDGHVTGAKLAKGTITQDKLAFAVPSGGASGNPDKTTIYLQTYLDAGQTVAQAFASANAAILAAIETTPSNDNRVGRVKLKLPGGRLIINDPNVFLQLPPTRTCGLLIEGAGDFATEIVFQPGAANQALITNTDNWLFLTFRDMNFVGDVSKAAGLTFMDSFSSGGAQNYLFERVNWTGTWRYGLHLTGSNVNSEMSFFHCGISGTWETFFWAETSDQFVNYNFYACQFEVSEGNFCRFTKGGNVNVWGGSLIHSGANGGTFFLMEGGAHAYSTCRFLCQGTRIEHRTDKSKMIDCAWPSGSVKFVSVDNTSTTGQRAANWTFARFAPGNDNMPVVSFDGCMLMGKAEFVFSTNTFDHMHNAEFANCEFSQYANATDMIVYTGTANPGGQPVVRFRNCRYQGTNAVTAIFDTNVGSSVGNRAAMETRSVSIKTASGQLPARGGYEDFNLPLNAIVTRVVLFSPAGAVTSGNAADFKVQTRETTPQVLASVQATPHSAGFKSDTTLFYVCSSDAKRQFRLLSGASVDQFNGKGYCIVYYMS</sequence>